<dbReference type="RefSeq" id="WP_184618664.1">
    <property type="nucleotide sequence ID" value="NZ_JACHEX010000001.1"/>
</dbReference>
<organism evidence="1 2">
    <name type="scientific">Thermosipho japonicus</name>
    <dbReference type="NCBI Taxonomy" id="90323"/>
    <lineage>
        <taxon>Bacteria</taxon>
        <taxon>Thermotogati</taxon>
        <taxon>Thermotogota</taxon>
        <taxon>Thermotogae</taxon>
        <taxon>Thermotogales</taxon>
        <taxon>Fervidobacteriaceae</taxon>
        <taxon>Thermosipho</taxon>
    </lineage>
</organism>
<evidence type="ECO:0000313" key="1">
    <source>
        <dbReference type="EMBL" id="MBB6061915.1"/>
    </source>
</evidence>
<dbReference type="AlphaFoldDB" id="A0A841GIT1"/>
<keyword evidence="2" id="KW-1185">Reference proteome</keyword>
<accession>A0A841GIT1</accession>
<evidence type="ECO:0000313" key="2">
    <source>
        <dbReference type="Proteomes" id="UP000555828"/>
    </source>
</evidence>
<gene>
    <name evidence="1" type="ORF">HNP65_000337</name>
</gene>
<dbReference type="PROSITE" id="PS51257">
    <property type="entry name" value="PROKAR_LIPOPROTEIN"/>
    <property type="match status" value="1"/>
</dbReference>
<sequence>MKKGIIFLVIALVILSFFLLSGCDVLNLLFESDNTETYEENPNPSEQTVESEAQITTTNEATAVIPFVAHMYSIKDFDVPDSFLTTVEKASKAALSDKIRGIKDNDYVNLLPMPNSPDEIFFKLNDIDIYYYGQVFIIPSYWRDWIKETYPRVVGSIQFLGENNKFTSASLSLSGGHSFVPLCYILKIHNQNGDYYKLLVTPNYKGSTSQEDIYKLYSQIFNDFNSSEKLGFIVIYAVFSGDKYIDDFALGILYTGLSQTVPNQDTFFIPITGLK</sequence>
<comment type="caution">
    <text evidence="1">The sequence shown here is derived from an EMBL/GenBank/DDBJ whole genome shotgun (WGS) entry which is preliminary data.</text>
</comment>
<dbReference type="Proteomes" id="UP000555828">
    <property type="component" value="Unassembled WGS sequence"/>
</dbReference>
<dbReference type="EMBL" id="JACHEX010000001">
    <property type="protein sequence ID" value="MBB6061915.1"/>
    <property type="molecule type" value="Genomic_DNA"/>
</dbReference>
<evidence type="ECO:0008006" key="3">
    <source>
        <dbReference type="Google" id="ProtNLM"/>
    </source>
</evidence>
<proteinExistence type="predicted"/>
<reference evidence="1 2" key="1">
    <citation type="submission" date="2020-08" db="EMBL/GenBank/DDBJ databases">
        <title>Genomic Encyclopedia of Type Strains, Phase IV (KMG-IV): sequencing the most valuable type-strain genomes for metagenomic binning, comparative biology and taxonomic classification.</title>
        <authorList>
            <person name="Goeker M."/>
        </authorList>
    </citation>
    <scope>NUCLEOTIDE SEQUENCE [LARGE SCALE GENOMIC DNA]</scope>
    <source>
        <strain evidence="1 2">DSM 13481</strain>
    </source>
</reference>
<protein>
    <recommendedName>
        <fullName evidence="3">Lipoprotein</fullName>
    </recommendedName>
</protein>
<name>A0A841GIT1_9BACT</name>